<feature type="chain" id="PRO_5024954560" evidence="1">
    <location>
        <begin position="33"/>
        <end position="111"/>
    </location>
</feature>
<evidence type="ECO:0000256" key="1">
    <source>
        <dbReference type="SAM" id="SignalP"/>
    </source>
</evidence>
<protein>
    <submittedName>
        <fullName evidence="2">Uncharacterized protein</fullName>
    </submittedName>
</protein>
<keyword evidence="3" id="KW-1185">Reference proteome</keyword>
<evidence type="ECO:0000313" key="3">
    <source>
        <dbReference type="Proteomes" id="UP000327000"/>
    </source>
</evidence>
<organism evidence="2 3">
    <name type="scientific">Streptomyces mobaraensis</name>
    <name type="common">Streptoverticillium mobaraense</name>
    <dbReference type="NCBI Taxonomy" id="35621"/>
    <lineage>
        <taxon>Bacteria</taxon>
        <taxon>Bacillati</taxon>
        <taxon>Actinomycetota</taxon>
        <taxon>Actinomycetes</taxon>
        <taxon>Kitasatosporales</taxon>
        <taxon>Streptomycetaceae</taxon>
        <taxon>Streptomyces</taxon>
    </lineage>
</organism>
<dbReference type="InterPro" id="IPR006311">
    <property type="entry name" value="TAT_signal"/>
</dbReference>
<dbReference type="OrthoDB" id="9966684at2"/>
<comment type="caution">
    <text evidence="2">The sequence shown here is derived from an EMBL/GenBank/DDBJ whole genome shotgun (WGS) entry which is preliminary data.</text>
</comment>
<proteinExistence type="predicted"/>
<dbReference type="PROSITE" id="PS51318">
    <property type="entry name" value="TAT"/>
    <property type="match status" value="1"/>
</dbReference>
<dbReference type="AlphaFoldDB" id="A0A5N5WBS4"/>
<keyword evidence="1" id="KW-0732">Signal</keyword>
<dbReference type="RefSeq" id="WP_152262891.1">
    <property type="nucleotide sequence ID" value="NZ_VOKX01000010.1"/>
</dbReference>
<reference evidence="2 3" key="1">
    <citation type="journal article" date="2019" name="Microb. Cell Fact.">
        <title>Exploring novel herbicidin analogues by transcriptional regulator overexpression and MS/MS molecular networking.</title>
        <authorList>
            <person name="Shi Y."/>
            <person name="Gu R."/>
            <person name="Li Y."/>
            <person name="Wang X."/>
            <person name="Ren W."/>
            <person name="Li X."/>
            <person name="Wang L."/>
            <person name="Xie Y."/>
            <person name="Hong B."/>
        </authorList>
    </citation>
    <scope>NUCLEOTIDE SEQUENCE [LARGE SCALE GENOMIC DNA]</scope>
    <source>
        <strain evidence="2 3">US-43</strain>
    </source>
</reference>
<name>A0A5N5WBS4_STRMB</name>
<accession>A0A5N5WBS4</accession>
<dbReference type="EMBL" id="VOKX01000010">
    <property type="protein sequence ID" value="KAB7849237.1"/>
    <property type="molecule type" value="Genomic_DNA"/>
</dbReference>
<gene>
    <name evidence="2" type="ORF">FRZ00_07380</name>
</gene>
<dbReference type="Proteomes" id="UP000327000">
    <property type="component" value="Unassembled WGS sequence"/>
</dbReference>
<sequence length="111" mass="11817">MSTSSRRRAARPALVLAAALALTTGLATTAPAASGEFIYQSRATGFTRTFVDPMNNVCLFFEFGANKMVNSTNRTARVYLSTVCGEGGFADIPKGGTKTALLDDFHSVKFL</sequence>
<feature type="signal peptide" evidence="1">
    <location>
        <begin position="1"/>
        <end position="32"/>
    </location>
</feature>
<evidence type="ECO:0000313" key="2">
    <source>
        <dbReference type="EMBL" id="KAB7849237.1"/>
    </source>
</evidence>